<dbReference type="InParanoid" id="A0A1H9ICQ9"/>
<dbReference type="RefSeq" id="WP_090169516.1">
    <property type="nucleotide sequence ID" value="NZ_FOFB01000014.1"/>
</dbReference>
<proteinExistence type="predicted"/>
<protein>
    <submittedName>
        <fullName evidence="1">Four helix bundle protein</fullName>
    </submittedName>
</protein>
<name>A0A1H9ICQ9_9BACT</name>
<keyword evidence="2" id="KW-1185">Reference proteome</keyword>
<dbReference type="SUPFAM" id="SSF158446">
    <property type="entry name" value="IVS-encoded protein-like"/>
    <property type="match status" value="1"/>
</dbReference>
<dbReference type="PANTHER" id="PTHR38471">
    <property type="entry name" value="FOUR HELIX BUNDLE PROTEIN"/>
    <property type="match status" value="1"/>
</dbReference>
<dbReference type="Proteomes" id="UP000199021">
    <property type="component" value="Unassembled WGS sequence"/>
</dbReference>
<dbReference type="EMBL" id="FOFB01000014">
    <property type="protein sequence ID" value="SEQ72334.1"/>
    <property type="molecule type" value="Genomic_DNA"/>
</dbReference>
<dbReference type="InterPro" id="IPR012657">
    <property type="entry name" value="23S_rRNA-intervening_sequence"/>
</dbReference>
<accession>A0A1H9ICQ9</accession>
<gene>
    <name evidence="1" type="ORF">SAMN05444359_114144</name>
</gene>
<dbReference type="PIRSF" id="PIRSF035652">
    <property type="entry name" value="CHP02436"/>
    <property type="match status" value="1"/>
</dbReference>
<evidence type="ECO:0000313" key="1">
    <source>
        <dbReference type="EMBL" id="SEQ72334.1"/>
    </source>
</evidence>
<reference evidence="2" key="1">
    <citation type="submission" date="2016-10" db="EMBL/GenBank/DDBJ databases">
        <authorList>
            <person name="Varghese N."/>
            <person name="Submissions S."/>
        </authorList>
    </citation>
    <scope>NUCLEOTIDE SEQUENCE [LARGE SCALE GENOMIC DNA]</scope>
    <source>
        <strain evidence="2">DSM 24740</strain>
    </source>
</reference>
<sequence length="121" mass="13962">MNANELEERLLDFGVRCTLLCRELHKLGYFDSKHVAGQLLRAGTHAGFHYPEARAAESTKDFVHKLKVMLKELRESKAELKYIIKMKYFSDEKVIPLKEEASELVAIITATVKRLDEKNKK</sequence>
<dbReference type="OrthoDB" id="285993at2"/>
<dbReference type="AlphaFoldDB" id="A0A1H9ICQ9"/>
<dbReference type="Pfam" id="PF05635">
    <property type="entry name" value="23S_rRNA_IVP"/>
    <property type="match status" value="1"/>
</dbReference>
<organism evidence="1 2">
    <name type="scientific">Neolewinella agarilytica</name>
    <dbReference type="NCBI Taxonomy" id="478744"/>
    <lineage>
        <taxon>Bacteria</taxon>
        <taxon>Pseudomonadati</taxon>
        <taxon>Bacteroidota</taxon>
        <taxon>Saprospiria</taxon>
        <taxon>Saprospirales</taxon>
        <taxon>Lewinellaceae</taxon>
        <taxon>Neolewinella</taxon>
    </lineage>
</organism>
<dbReference type="InterPro" id="IPR036583">
    <property type="entry name" value="23S_rRNA_IVS_sf"/>
</dbReference>
<dbReference type="PANTHER" id="PTHR38471:SF2">
    <property type="entry name" value="FOUR HELIX BUNDLE PROTEIN"/>
    <property type="match status" value="1"/>
</dbReference>
<dbReference type="STRING" id="478744.SAMN05444359_114144"/>
<dbReference type="Gene3D" id="1.20.1440.60">
    <property type="entry name" value="23S rRNA-intervening sequence"/>
    <property type="match status" value="1"/>
</dbReference>
<dbReference type="NCBIfam" id="TIGR02436">
    <property type="entry name" value="four helix bundle protein"/>
    <property type="match status" value="1"/>
</dbReference>
<evidence type="ECO:0000313" key="2">
    <source>
        <dbReference type="Proteomes" id="UP000199021"/>
    </source>
</evidence>